<evidence type="ECO:0000256" key="5">
    <source>
        <dbReference type="PROSITE-ProRule" id="PRU00335"/>
    </source>
</evidence>
<evidence type="ECO:0000256" key="3">
    <source>
        <dbReference type="ARBA" id="ARBA00023125"/>
    </source>
</evidence>
<keyword evidence="2" id="KW-0805">Transcription regulation</keyword>
<name>A0A841FV46_9ACTN</name>
<dbReference type="Pfam" id="PF00440">
    <property type="entry name" value="TetR_N"/>
    <property type="match status" value="1"/>
</dbReference>
<dbReference type="InterPro" id="IPR009057">
    <property type="entry name" value="Homeodomain-like_sf"/>
</dbReference>
<dbReference type="PROSITE" id="PS50977">
    <property type="entry name" value="HTH_TETR_2"/>
    <property type="match status" value="1"/>
</dbReference>
<evidence type="ECO:0000259" key="6">
    <source>
        <dbReference type="PROSITE" id="PS50977"/>
    </source>
</evidence>
<evidence type="ECO:0000313" key="8">
    <source>
        <dbReference type="Proteomes" id="UP000548476"/>
    </source>
</evidence>
<feature type="domain" description="HTH tetR-type" evidence="6">
    <location>
        <begin position="52"/>
        <end position="112"/>
    </location>
</feature>
<organism evidence="7 8">
    <name type="scientific">Phytomonospora endophytica</name>
    <dbReference type="NCBI Taxonomy" id="714109"/>
    <lineage>
        <taxon>Bacteria</taxon>
        <taxon>Bacillati</taxon>
        <taxon>Actinomycetota</taxon>
        <taxon>Actinomycetes</taxon>
        <taxon>Micromonosporales</taxon>
        <taxon>Micromonosporaceae</taxon>
        <taxon>Phytomonospora</taxon>
    </lineage>
</organism>
<dbReference type="Proteomes" id="UP000548476">
    <property type="component" value="Unassembled WGS sequence"/>
</dbReference>
<dbReference type="Pfam" id="PF13977">
    <property type="entry name" value="TetR_C_6"/>
    <property type="match status" value="1"/>
</dbReference>
<dbReference type="SUPFAM" id="SSF46689">
    <property type="entry name" value="Homeodomain-like"/>
    <property type="match status" value="1"/>
</dbReference>
<comment type="caution">
    <text evidence="7">The sequence shown here is derived from an EMBL/GenBank/DDBJ whole genome shotgun (WGS) entry which is preliminary data.</text>
</comment>
<feature type="DNA-binding region" description="H-T-H motif" evidence="5">
    <location>
        <begin position="75"/>
        <end position="94"/>
    </location>
</feature>
<dbReference type="InterPro" id="IPR050109">
    <property type="entry name" value="HTH-type_TetR-like_transc_reg"/>
</dbReference>
<dbReference type="GO" id="GO:0000976">
    <property type="term" value="F:transcription cis-regulatory region binding"/>
    <property type="evidence" value="ECO:0007669"/>
    <property type="project" value="TreeGrafter"/>
</dbReference>
<keyword evidence="8" id="KW-1185">Reference proteome</keyword>
<evidence type="ECO:0000313" key="7">
    <source>
        <dbReference type="EMBL" id="MBB6036379.1"/>
    </source>
</evidence>
<dbReference type="InterPro" id="IPR039538">
    <property type="entry name" value="BetI_C"/>
</dbReference>
<keyword evidence="4" id="KW-0804">Transcription</keyword>
<dbReference type="EMBL" id="JACHGT010000009">
    <property type="protein sequence ID" value="MBB6036379.1"/>
    <property type="molecule type" value="Genomic_DNA"/>
</dbReference>
<evidence type="ECO:0000256" key="2">
    <source>
        <dbReference type="ARBA" id="ARBA00023015"/>
    </source>
</evidence>
<dbReference type="InterPro" id="IPR001647">
    <property type="entry name" value="HTH_TetR"/>
</dbReference>
<dbReference type="RefSeq" id="WP_184789235.1">
    <property type="nucleotide sequence ID" value="NZ_BONT01000028.1"/>
</dbReference>
<keyword evidence="3 5" id="KW-0238">DNA-binding</keyword>
<dbReference type="AlphaFoldDB" id="A0A841FV46"/>
<dbReference type="GO" id="GO:0003700">
    <property type="term" value="F:DNA-binding transcription factor activity"/>
    <property type="evidence" value="ECO:0007669"/>
    <property type="project" value="TreeGrafter"/>
</dbReference>
<dbReference type="PANTHER" id="PTHR30055:SF234">
    <property type="entry name" value="HTH-TYPE TRANSCRIPTIONAL REGULATOR BETI"/>
    <property type="match status" value="1"/>
</dbReference>
<reference evidence="7 8" key="1">
    <citation type="submission" date="2020-08" db="EMBL/GenBank/DDBJ databases">
        <title>Genomic Encyclopedia of Type Strains, Phase IV (KMG-IV): sequencing the most valuable type-strain genomes for metagenomic binning, comparative biology and taxonomic classification.</title>
        <authorList>
            <person name="Goeker M."/>
        </authorList>
    </citation>
    <scope>NUCLEOTIDE SEQUENCE [LARGE SCALE GENOMIC DNA]</scope>
    <source>
        <strain evidence="7 8">YIM 65646</strain>
    </source>
</reference>
<evidence type="ECO:0000256" key="1">
    <source>
        <dbReference type="ARBA" id="ARBA00022491"/>
    </source>
</evidence>
<dbReference type="Gene3D" id="1.10.357.10">
    <property type="entry name" value="Tetracycline Repressor, domain 2"/>
    <property type="match status" value="1"/>
</dbReference>
<dbReference type="SUPFAM" id="SSF48498">
    <property type="entry name" value="Tetracyclin repressor-like, C-terminal domain"/>
    <property type="match status" value="1"/>
</dbReference>
<protein>
    <submittedName>
        <fullName evidence="7">AcrR family transcriptional regulator</fullName>
    </submittedName>
</protein>
<dbReference type="PANTHER" id="PTHR30055">
    <property type="entry name" value="HTH-TYPE TRANSCRIPTIONAL REGULATOR RUTR"/>
    <property type="match status" value="1"/>
</dbReference>
<gene>
    <name evidence="7" type="ORF">HNR73_004250</name>
</gene>
<evidence type="ECO:0000256" key="4">
    <source>
        <dbReference type="ARBA" id="ARBA00023163"/>
    </source>
</evidence>
<accession>A0A841FV46</accession>
<sequence>MRDVKACRVCRSPLPRAGRGRPPAYCSRACQAKAYRRRKNPPVPTPAASRRPGRRRQIAEALWRIAAERGLDAASMREIAAEARVSLRVVQYHFDGKHELLLAALAMLNADNERRARARMATVDVDDPRELLRAILDEFLPVDEQRLLALRVFAAYFARSLVDPELAAVFLHDGQPLEELVATVLTDFGGIPDPRREADLLVSGITGLGMDVVHGRRTLAEVRATIAYHLDRLGGTGKVPGAEAPGTAVV</sequence>
<proteinExistence type="predicted"/>
<dbReference type="InterPro" id="IPR036271">
    <property type="entry name" value="Tet_transcr_reg_TetR-rel_C_sf"/>
</dbReference>
<keyword evidence="1" id="KW-0678">Repressor</keyword>